<dbReference type="SUPFAM" id="SSF50978">
    <property type="entry name" value="WD40 repeat-like"/>
    <property type="match status" value="1"/>
</dbReference>
<reference evidence="1" key="2">
    <citation type="journal article" date="2007" name="Science">
        <title>Draft genome sequence of the sexually transmitted pathogen Trichomonas vaginalis.</title>
        <authorList>
            <person name="Carlton J.M."/>
            <person name="Hirt R.P."/>
            <person name="Silva J.C."/>
            <person name="Delcher A.L."/>
            <person name="Schatz M."/>
            <person name="Zhao Q."/>
            <person name="Wortman J.R."/>
            <person name="Bidwell S.L."/>
            <person name="Alsmark U.C.M."/>
            <person name="Besteiro S."/>
            <person name="Sicheritz-Ponten T."/>
            <person name="Noel C.J."/>
            <person name="Dacks J.B."/>
            <person name="Foster P.G."/>
            <person name="Simillion C."/>
            <person name="Van de Peer Y."/>
            <person name="Miranda-Saavedra D."/>
            <person name="Barton G.J."/>
            <person name="Westrop G.D."/>
            <person name="Mueller S."/>
            <person name="Dessi D."/>
            <person name="Fiori P.L."/>
            <person name="Ren Q."/>
            <person name="Paulsen I."/>
            <person name="Zhang H."/>
            <person name="Bastida-Corcuera F.D."/>
            <person name="Simoes-Barbosa A."/>
            <person name="Brown M.T."/>
            <person name="Hayes R.D."/>
            <person name="Mukherjee M."/>
            <person name="Okumura C.Y."/>
            <person name="Schneider R."/>
            <person name="Smith A.J."/>
            <person name="Vanacova S."/>
            <person name="Villalvazo M."/>
            <person name="Haas B.J."/>
            <person name="Pertea M."/>
            <person name="Feldblyum T.V."/>
            <person name="Utterback T.R."/>
            <person name="Shu C.L."/>
            <person name="Osoegawa K."/>
            <person name="de Jong P.J."/>
            <person name="Hrdy I."/>
            <person name="Horvathova L."/>
            <person name="Zubacova Z."/>
            <person name="Dolezal P."/>
            <person name="Malik S.B."/>
            <person name="Logsdon J.M. Jr."/>
            <person name="Henze K."/>
            <person name="Gupta A."/>
            <person name="Wang C.C."/>
            <person name="Dunne R.L."/>
            <person name="Upcroft J.A."/>
            <person name="Upcroft P."/>
            <person name="White O."/>
            <person name="Salzberg S.L."/>
            <person name="Tang P."/>
            <person name="Chiu C.-H."/>
            <person name="Lee Y.-S."/>
            <person name="Embley T.M."/>
            <person name="Coombs G.H."/>
            <person name="Mottram J.C."/>
            <person name="Tachezy J."/>
            <person name="Fraser-Liggett C.M."/>
            <person name="Johnson P.J."/>
        </authorList>
    </citation>
    <scope>NUCLEOTIDE SEQUENCE [LARGE SCALE GENOMIC DNA]</scope>
    <source>
        <strain evidence="1">G3</strain>
    </source>
</reference>
<gene>
    <name evidence="1" type="ORF">TVAG_242810</name>
</gene>
<dbReference type="PANTHER" id="PTHR22746:SF10">
    <property type="entry name" value="GUANINE NUCLEOTIDE EXCHANGE FACTOR SUBUNIT RIC1"/>
    <property type="match status" value="1"/>
</dbReference>
<dbReference type="GO" id="GO:0034066">
    <property type="term" value="C:Ric1-Rgp1 guanyl-nucleotide exchange factor complex"/>
    <property type="evidence" value="ECO:0007669"/>
    <property type="project" value="InterPro"/>
</dbReference>
<dbReference type="AlphaFoldDB" id="A2F840"/>
<dbReference type="PANTHER" id="PTHR22746">
    <property type="entry name" value="RAB6A-GEF COMPLEX PARTNER PROTEIN 1"/>
    <property type="match status" value="1"/>
</dbReference>
<reference evidence="1" key="1">
    <citation type="submission" date="2006-10" db="EMBL/GenBank/DDBJ databases">
        <authorList>
            <person name="Amadeo P."/>
            <person name="Zhao Q."/>
            <person name="Wortman J."/>
            <person name="Fraser-Liggett C."/>
            <person name="Carlton J."/>
        </authorList>
    </citation>
    <scope>NUCLEOTIDE SEQUENCE</scope>
    <source>
        <strain evidence="1">G3</strain>
    </source>
</reference>
<evidence type="ECO:0000313" key="1">
    <source>
        <dbReference type="EMBL" id="EAX98916.1"/>
    </source>
</evidence>
<sequence length="673" mass="76093">MFVYGFQRVKLDSKNPAILCRRSLDDKFTACLTSKELRILNSITLSDKPLATFRLPDEKFKEYGDFTTFEWTSNRSIMALTKNHVVSILSINEYGTFVNSSFVSINGEITACCAVDDHIAVALAGPVIQTITLTGDVVGEYNIQSDDGAAINCLKIVDEVALMSFENGKFATAQIHFGGVFESRSIKVNYTMFNNTKEFIVSPDSMALSILHSNGVLSFITNLTPSTPEIKLVKNCIRSVWSSRGSYLFALSHEGDIIIINYKNRSKTKTKLELDFDPNSCTAFEFSWDYSQLILSFPTELIFVDIAMTDLYSPSLVFHTSQKVIFGCEKSVIEGPKELLSRGFTIKYAAASPDYNYIVIAGKRGFAYYSAEKDKWVFSADRLNSCQSIWFQEGYFVAIAQEETDNSWKLLLLSPDLITIVHTVNLDSPAVFVNHVESKLVLGTKKSIELYFIHKQKINLVEKHNLACRLSNGALYDFSNGILTLIDGKLTVLCSDEKIADNVITIFTTQQSPIIFILTEDNSYVYVHKRLITLKKKFVCEMIVGVCAFSLASRYKVGELKLKRHPFLANILMEFLDEPQKLYSISMTFLSDAFSLVEFVKVIQAYFDTGKTDKMKALMARFDTSKSHLLLAALLLLPEKYQPEIVKMMPNYDMLIKKFPQYGEQLNEIYQQK</sequence>
<name>A2F840_TRIV3</name>
<keyword evidence="2" id="KW-1185">Reference proteome</keyword>
<dbReference type="SUPFAM" id="SSF82171">
    <property type="entry name" value="DPP6 N-terminal domain-like"/>
    <property type="match status" value="1"/>
</dbReference>
<protein>
    <recommendedName>
        <fullName evidence="3">Ribosome control protein 1 domain-containing protein</fullName>
    </recommendedName>
</protein>
<dbReference type="InParanoid" id="A2F840"/>
<dbReference type="VEuPathDB" id="TrichDB:TVAG_242810"/>
<organism evidence="1 2">
    <name type="scientific">Trichomonas vaginalis (strain ATCC PRA-98 / G3)</name>
    <dbReference type="NCBI Taxonomy" id="412133"/>
    <lineage>
        <taxon>Eukaryota</taxon>
        <taxon>Metamonada</taxon>
        <taxon>Parabasalia</taxon>
        <taxon>Trichomonadida</taxon>
        <taxon>Trichomonadidae</taxon>
        <taxon>Trichomonas</taxon>
    </lineage>
</organism>
<evidence type="ECO:0008006" key="3">
    <source>
        <dbReference type="Google" id="ProtNLM"/>
    </source>
</evidence>
<dbReference type="InterPro" id="IPR036322">
    <property type="entry name" value="WD40_repeat_dom_sf"/>
</dbReference>
<dbReference type="KEGG" id="tva:4756716"/>
<accession>A2F840</accession>
<dbReference type="Proteomes" id="UP000001542">
    <property type="component" value="Unassembled WGS sequence"/>
</dbReference>
<dbReference type="VEuPathDB" id="TrichDB:TVAGG3_0283150"/>
<dbReference type="GO" id="GO:0006886">
    <property type="term" value="P:intracellular protein transport"/>
    <property type="evidence" value="ECO:0007669"/>
    <property type="project" value="InterPro"/>
</dbReference>
<dbReference type="RefSeq" id="XP_001311846.1">
    <property type="nucleotide sequence ID" value="XM_001311845.1"/>
</dbReference>
<proteinExistence type="predicted"/>
<dbReference type="InterPro" id="IPR040096">
    <property type="entry name" value="Ric1"/>
</dbReference>
<evidence type="ECO:0000313" key="2">
    <source>
        <dbReference type="Proteomes" id="UP000001542"/>
    </source>
</evidence>
<dbReference type="EMBL" id="DS113657">
    <property type="protein sequence ID" value="EAX98916.1"/>
    <property type="molecule type" value="Genomic_DNA"/>
</dbReference>